<evidence type="ECO:0000256" key="1">
    <source>
        <dbReference type="ARBA" id="ARBA00023172"/>
    </source>
</evidence>
<dbReference type="InterPro" id="IPR011010">
    <property type="entry name" value="DNA_brk_join_enz"/>
</dbReference>
<dbReference type="Gene3D" id="1.10.443.10">
    <property type="entry name" value="Intergrase catalytic core"/>
    <property type="match status" value="1"/>
</dbReference>
<evidence type="ECO:0000313" key="6">
    <source>
        <dbReference type="Proteomes" id="UP001172791"/>
    </source>
</evidence>
<organism evidence="3 6">
    <name type="scientific">Pandoraea cepalis</name>
    <dbReference type="NCBI Taxonomy" id="2508294"/>
    <lineage>
        <taxon>Bacteria</taxon>
        <taxon>Pseudomonadati</taxon>
        <taxon>Pseudomonadota</taxon>
        <taxon>Betaproteobacteria</taxon>
        <taxon>Burkholderiales</taxon>
        <taxon>Burkholderiaceae</taxon>
        <taxon>Pandoraea</taxon>
    </lineage>
</organism>
<evidence type="ECO:0000313" key="4">
    <source>
        <dbReference type="EMBL" id="MDN4579903.1"/>
    </source>
</evidence>
<dbReference type="GO" id="GO:0003677">
    <property type="term" value="F:DNA binding"/>
    <property type="evidence" value="ECO:0007669"/>
    <property type="project" value="InterPro"/>
</dbReference>
<sequence>MFALLTSSRDALFRNARDRSQISDVTFHDTRHEAVRLLAKMLPPLDLARMTGHRNISELMTYYNATATDIAGRAERSTAHLGVAQAMTGCSAAACSRMRRASSRRNCW</sequence>
<evidence type="ECO:0000313" key="5">
    <source>
        <dbReference type="Proteomes" id="UP001172788"/>
    </source>
</evidence>
<dbReference type="AlphaFoldDB" id="A0AAW7MP19"/>
<dbReference type="EMBL" id="QAID01000043">
    <property type="protein sequence ID" value="MDN4579903.1"/>
    <property type="molecule type" value="Genomic_DNA"/>
</dbReference>
<name>A0AAW7MP19_9BURK</name>
<reference evidence="3" key="1">
    <citation type="submission" date="2018-04" db="EMBL/GenBank/DDBJ databases">
        <authorList>
            <person name="Jy Z."/>
        </authorList>
    </citation>
    <scope>NUCLEOTIDE SEQUENCE</scope>
    <source>
        <strain evidence="4">AS13</strain>
        <strain evidence="3">LA18</strain>
    </source>
</reference>
<dbReference type="Proteomes" id="UP001172788">
    <property type="component" value="Unassembled WGS sequence"/>
</dbReference>
<dbReference type="EMBL" id="QAIC01000040">
    <property type="protein sequence ID" value="MDN4574400.1"/>
    <property type="molecule type" value="Genomic_DNA"/>
</dbReference>
<accession>A0AAW7MP19</accession>
<proteinExistence type="predicted"/>
<dbReference type="GO" id="GO:0006310">
    <property type="term" value="P:DNA recombination"/>
    <property type="evidence" value="ECO:0007669"/>
    <property type="project" value="UniProtKB-KW"/>
</dbReference>
<dbReference type="InterPro" id="IPR013762">
    <property type="entry name" value="Integrase-like_cat_sf"/>
</dbReference>
<dbReference type="InterPro" id="IPR002104">
    <property type="entry name" value="Integrase_catalytic"/>
</dbReference>
<comment type="caution">
    <text evidence="3">The sequence shown here is derived from an EMBL/GenBank/DDBJ whole genome shotgun (WGS) entry which is preliminary data.</text>
</comment>
<protein>
    <recommendedName>
        <fullName evidence="2">Tyr recombinase domain-containing protein</fullName>
    </recommendedName>
</protein>
<feature type="domain" description="Tyr recombinase" evidence="2">
    <location>
        <begin position="10"/>
        <end position="66"/>
    </location>
</feature>
<keyword evidence="5" id="KW-1185">Reference proteome</keyword>
<dbReference type="SUPFAM" id="SSF56349">
    <property type="entry name" value="DNA breaking-rejoining enzymes"/>
    <property type="match status" value="1"/>
</dbReference>
<gene>
    <name evidence="3" type="ORF">DBA34_14160</name>
    <name evidence="4" type="ORF">DBB29_17465</name>
</gene>
<dbReference type="Pfam" id="PF00589">
    <property type="entry name" value="Phage_integrase"/>
    <property type="match status" value="1"/>
</dbReference>
<evidence type="ECO:0000313" key="3">
    <source>
        <dbReference type="EMBL" id="MDN4574400.1"/>
    </source>
</evidence>
<keyword evidence="1" id="KW-0233">DNA recombination</keyword>
<dbReference type="GO" id="GO:0015074">
    <property type="term" value="P:DNA integration"/>
    <property type="evidence" value="ECO:0007669"/>
    <property type="project" value="InterPro"/>
</dbReference>
<evidence type="ECO:0000259" key="2">
    <source>
        <dbReference type="Pfam" id="PF00589"/>
    </source>
</evidence>
<dbReference type="Proteomes" id="UP001172791">
    <property type="component" value="Unassembled WGS sequence"/>
</dbReference>